<organism evidence="2 3">
    <name type="scientific">Mycolicibacterium diernhoferi</name>
    <dbReference type="NCBI Taxonomy" id="1801"/>
    <lineage>
        <taxon>Bacteria</taxon>
        <taxon>Bacillati</taxon>
        <taxon>Actinomycetota</taxon>
        <taxon>Actinomycetes</taxon>
        <taxon>Mycobacteriales</taxon>
        <taxon>Mycobacteriaceae</taxon>
        <taxon>Mycolicibacterium</taxon>
    </lineage>
</organism>
<feature type="transmembrane region" description="Helical" evidence="1">
    <location>
        <begin position="188"/>
        <end position="207"/>
    </location>
</feature>
<gene>
    <name evidence="2" type="ORF">BV510_25570</name>
</gene>
<dbReference type="AlphaFoldDB" id="A0A1Q4H6R3"/>
<proteinExistence type="predicted"/>
<feature type="transmembrane region" description="Helical" evidence="1">
    <location>
        <begin position="212"/>
        <end position="230"/>
    </location>
</feature>
<name>A0A1Q4H6R3_9MYCO</name>
<keyword evidence="1" id="KW-0472">Membrane</keyword>
<protein>
    <submittedName>
        <fullName evidence="2">Lantibiotic ABC transporter permease</fullName>
    </submittedName>
</protein>
<dbReference type="Proteomes" id="UP000191039">
    <property type="component" value="Unassembled WGS sequence"/>
</dbReference>
<feature type="transmembrane region" description="Helical" evidence="1">
    <location>
        <begin position="118"/>
        <end position="139"/>
    </location>
</feature>
<feature type="transmembrane region" description="Helical" evidence="1">
    <location>
        <begin position="151"/>
        <end position="176"/>
    </location>
</feature>
<evidence type="ECO:0000256" key="1">
    <source>
        <dbReference type="SAM" id="Phobius"/>
    </source>
</evidence>
<reference evidence="2 3" key="1">
    <citation type="submission" date="2016-09" db="EMBL/GenBank/DDBJ databases">
        <title>genome sequences of unsequenced Mycobacteria.</title>
        <authorList>
            <person name="Greninger A.L."/>
            <person name="Jerome K.R."/>
            <person name="Mcnair B."/>
            <person name="Wallis C."/>
            <person name="Fang F."/>
        </authorList>
    </citation>
    <scope>NUCLEOTIDE SEQUENCE [LARGE SCALE GENOMIC DNA]</scope>
    <source>
        <strain evidence="2 3">BM1</strain>
    </source>
</reference>
<feature type="transmembrane region" description="Helical" evidence="1">
    <location>
        <begin position="51"/>
        <end position="75"/>
    </location>
</feature>
<keyword evidence="1" id="KW-1133">Transmembrane helix</keyword>
<sequence>MDPGMTNTAVRPISLLVAATYLVMVAINGLANALPINGIQTGDVSDAYPNLFAPAGYAFSIWGVIYLLLLLHVLYQFGLFRTDTAGADTALLDKVGRFFAVSSLANAGWILAWHFDLIALSVLLMLVILASLAVIVQTIRAADLNTREKWLVAVPFSVYFGWITVATVANITVFLVSLGWDGFGLAESTWAVIILLVAAGIGTVAMLHNNDLAYGAVLLWAFTAILVKHRSADGFAGEYPQVAATVVACLVVFVVAAGVILVRGRRRTASLVSSPALRR</sequence>
<dbReference type="PANTHER" id="PTHR33802:SF1">
    <property type="entry name" value="XK-RELATED PROTEIN"/>
    <property type="match status" value="1"/>
</dbReference>
<keyword evidence="1" id="KW-0812">Transmembrane</keyword>
<feature type="transmembrane region" description="Helical" evidence="1">
    <location>
        <begin position="12"/>
        <end position="31"/>
    </location>
</feature>
<feature type="transmembrane region" description="Helical" evidence="1">
    <location>
        <begin position="95"/>
        <end position="112"/>
    </location>
</feature>
<feature type="transmembrane region" description="Helical" evidence="1">
    <location>
        <begin position="242"/>
        <end position="262"/>
    </location>
</feature>
<dbReference type="STRING" id="1801.BRW64_22860"/>
<accession>A0A1Q4H6R3</accession>
<evidence type="ECO:0000313" key="3">
    <source>
        <dbReference type="Proteomes" id="UP000191039"/>
    </source>
</evidence>
<dbReference type="PANTHER" id="PTHR33802">
    <property type="entry name" value="SI:CH211-161H7.5-RELATED"/>
    <property type="match status" value="1"/>
</dbReference>
<dbReference type="EMBL" id="MIJD01000388">
    <property type="protein sequence ID" value="OPE47020.1"/>
    <property type="molecule type" value="Genomic_DNA"/>
</dbReference>
<evidence type="ECO:0000313" key="2">
    <source>
        <dbReference type="EMBL" id="OPE47020.1"/>
    </source>
</evidence>
<comment type="caution">
    <text evidence="2">The sequence shown here is derived from an EMBL/GenBank/DDBJ whole genome shotgun (WGS) entry which is preliminary data.</text>
</comment>